<feature type="chain" id="PRO_5045370927" description="Putrescine-binding periplasmic protein" evidence="6">
    <location>
        <begin position="24"/>
        <end position="355"/>
    </location>
</feature>
<sequence length="355" mass="39544">MVISRFKGVFMCAALAISVPSMAAPKTLTLFNWTDYLPPTVLDEFEQRFDARVVQNYYNSNAEMFAKLQAGGDRQYDVVFPSGYFVDRLKQADLVQPLDASKLPNRTHLLEEFKDPSYDPSGRYSMPYQWGVTGIAYDASALPELPHSWGALFDADANPDRPFGLLKGDGQFTLSSACAYLGNGFDCPARQAWIDAAKVVQPTMKRPNYVGFVDALAALDQLSRGVIDVGVVYNGDYARKKAESPEAFKNIAFFVPSEGSQRWVDTMVIPKHAPNPELAHQFINFLSEPGVAAQISNWTFYSSPNKDALDALKPILRSAPVMPDAAVRERLKYTASLDAETLQFVQQLWTELRAR</sequence>
<dbReference type="PRINTS" id="PR00909">
    <property type="entry name" value="SPERMDNBNDNG"/>
</dbReference>
<evidence type="ECO:0000256" key="4">
    <source>
        <dbReference type="ARBA" id="ARBA00022764"/>
    </source>
</evidence>
<evidence type="ECO:0000256" key="6">
    <source>
        <dbReference type="SAM" id="SignalP"/>
    </source>
</evidence>
<dbReference type="Proteomes" id="UP001269375">
    <property type="component" value="Unassembled WGS sequence"/>
</dbReference>
<organism evidence="7 8">
    <name type="scientific">Larsenimonas suaedae</name>
    <dbReference type="NCBI Taxonomy" id="1851019"/>
    <lineage>
        <taxon>Bacteria</taxon>
        <taxon>Pseudomonadati</taxon>
        <taxon>Pseudomonadota</taxon>
        <taxon>Gammaproteobacteria</taxon>
        <taxon>Oceanospirillales</taxon>
        <taxon>Halomonadaceae</taxon>
        <taxon>Larsenimonas</taxon>
    </lineage>
</organism>
<keyword evidence="3 6" id="KW-0732">Signal</keyword>
<comment type="similarity">
    <text evidence="5">Belongs to the bacterial solute-binding protein PotD/PotF family.</text>
</comment>
<dbReference type="SUPFAM" id="SSF53850">
    <property type="entry name" value="Periplasmic binding protein-like II"/>
    <property type="match status" value="1"/>
</dbReference>
<dbReference type="InterPro" id="IPR001188">
    <property type="entry name" value="Sperm_putr-bd"/>
</dbReference>
<dbReference type="CDD" id="cd13590">
    <property type="entry name" value="PBP2_PotD_PotF_like"/>
    <property type="match status" value="1"/>
</dbReference>
<accession>A0ABU1GV42</accession>
<dbReference type="RefSeq" id="WP_251589505.1">
    <property type="nucleotide sequence ID" value="NZ_JAMLJI010000001.1"/>
</dbReference>
<dbReference type="InterPro" id="IPR006059">
    <property type="entry name" value="SBP"/>
</dbReference>
<name>A0ABU1GV42_9GAMM</name>
<dbReference type="Gene3D" id="3.40.190.10">
    <property type="entry name" value="Periplasmic binding protein-like II"/>
    <property type="match status" value="2"/>
</dbReference>
<dbReference type="EMBL" id="JARWAO010000003">
    <property type="protein sequence ID" value="MDR5895690.1"/>
    <property type="molecule type" value="Genomic_DNA"/>
</dbReference>
<dbReference type="PANTHER" id="PTHR30222:SF17">
    <property type="entry name" value="SPERMIDINE_PUTRESCINE-BINDING PERIPLASMIC PROTEIN"/>
    <property type="match status" value="1"/>
</dbReference>
<evidence type="ECO:0000256" key="1">
    <source>
        <dbReference type="ARBA" id="ARBA00004418"/>
    </source>
</evidence>
<evidence type="ECO:0000313" key="7">
    <source>
        <dbReference type="EMBL" id="MDR5895690.1"/>
    </source>
</evidence>
<evidence type="ECO:0000256" key="3">
    <source>
        <dbReference type="ARBA" id="ARBA00022729"/>
    </source>
</evidence>
<comment type="function">
    <text evidence="5">Required for the activity of the bacterial periplasmic transport system of putrescine.</text>
</comment>
<dbReference type="Pfam" id="PF13416">
    <property type="entry name" value="SBP_bac_8"/>
    <property type="match status" value="1"/>
</dbReference>
<keyword evidence="4 5" id="KW-0574">Periplasm</keyword>
<evidence type="ECO:0000256" key="5">
    <source>
        <dbReference type="PIRNR" id="PIRNR019574"/>
    </source>
</evidence>
<keyword evidence="2 5" id="KW-0813">Transport</keyword>
<gene>
    <name evidence="7" type="ORF">QC825_06365</name>
</gene>
<reference evidence="7 8" key="1">
    <citation type="submission" date="2023-04" db="EMBL/GenBank/DDBJ databases">
        <title>A long-awaited taxogenomic arrangement of the family Halomonadaceae.</title>
        <authorList>
            <person name="De La Haba R."/>
            <person name="Chuvochina M."/>
            <person name="Wittouck S."/>
            <person name="Arahal D.R."/>
            <person name="Sanchez-Porro C."/>
            <person name="Hugenholtz P."/>
            <person name="Ventosa A."/>
        </authorList>
    </citation>
    <scope>NUCLEOTIDE SEQUENCE [LARGE SCALE GENOMIC DNA]</scope>
    <source>
        <strain evidence="7 8">DSM 22428</strain>
    </source>
</reference>
<feature type="signal peptide" evidence="6">
    <location>
        <begin position="1"/>
        <end position="23"/>
    </location>
</feature>
<keyword evidence="8" id="KW-1185">Reference proteome</keyword>
<evidence type="ECO:0000256" key="2">
    <source>
        <dbReference type="ARBA" id="ARBA00022448"/>
    </source>
</evidence>
<dbReference type="PANTHER" id="PTHR30222">
    <property type="entry name" value="SPERMIDINE/PUTRESCINE-BINDING PERIPLASMIC PROTEIN"/>
    <property type="match status" value="1"/>
</dbReference>
<protein>
    <recommendedName>
        <fullName evidence="5">Putrescine-binding periplasmic protein</fullName>
    </recommendedName>
</protein>
<comment type="subcellular location">
    <subcellularLocation>
        <location evidence="1 5">Periplasm</location>
    </subcellularLocation>
</comment>
<evidence type="ECO:0000313" key="8">
    <source>
        <dbReference type="Proteomes" id="UP001269375"/>
    </source>
</evidence>
<comment type="caution">
    <text evidence="7">The sequence shown here is derived from an EMBL/GenBank/DDBJ whole genome shotgun (WGS) entry which is preliminary data.</text>
</comment>
<proteinExistence type="inferred from homology"/>
<dbReference type="PIRSF" id="PIRSF019574">
    <property type="entry name" value="Periplasmic_polyamine_BP"/>
    <property type="match status" value="1"/>
</dbReference>